<evidence type="ECO:0000256" key="10">
    <source>
        <dbReference type="ARBA" id="ARBA00023315"/>
    </source>
</evidence>
<dbReference type="EC" id="2.3.1.9" evidence="4"/>
<evidence type="ECO:0000256" key="7">
    <source>
        <dbReference type="ARBA" id="ARBA00022946"/>
    </source>
</evidence>
<name>A0A9C7Q4M8_9RHOD</name>
<dbReference type="InterPro" id="IPR020617">
    <property type="entry name" value="Thiolase_C"/>
</dbReference>
<dbReference type="PIRSF" id="PIRSF000429">
    <property type="entry name" value="Ac-CoA_Ac_transf"/>
    <property type="match status" value="1"/>
</dbReference>
<dbReference type="NCBIfam" id="TIGR01930">
    <property type="entry name" value="AcCoA-C-Actrans"/>
    <property type="match status" value="1"/>
</dbReference>
<dbReference type="Gene3D" id="3.40.47.10">
    <property type="match status" value="1"/>
</dbReference>
<keyword evidence="16" id="KW-1185">Reference proteome</keyword>
<evidence type="ECO:0000256" key="8">
    <source>
        <dbReference type="ARBA" id="ARBA00022958"/>
    </source>
</evidence>
<comment type="caution">
    <text evidence="15">The sequence shown here is derived from an EMBL/GenBank/DDBJ whole genome shotgun (WGS) entry which is preliminary data.</text>
</comment>
<evidence type="ECO:0000256" key="3">
    <source>
        <dbReference type="ARBA" id="ARBA00011881"/>
    </source>
</evidence>
<dbReference type="EMBL" id="BQMJ01000072">
    <property type="protein sequence ID" value="GJQ15649.1"/>
    <property type="molecule type" value="Genomic_DNA"/>
</dbReference>
<feature type="active site" description="Proton acceptor" evidence="11">
    <location>
        <position position="387"/>
    </location>
</feature>
<evidence type="ECO:0000259" key="13">
    <source>
        <dbReference type="Pfam" id="PF00108"/>
    </source>
</evidence>
<reference evidence="15" key="1">
    <citation type="journal article" date="2022" name="Proc. Natl. Acad. Sci. U.S.A.">
        <title>Life cycle and functional genomics of the unicellular red alga Galdieria for elucidating algal and plant evolution and industrial use.</title>
        <authorList>
            <person name="Hirooka S."/>
            <person name="Itabashi T."/>
            <person name="Ichinose T.M."/>
            <person name="Onuma R."/>
            <person name="Fujiwara T."/>
            <person name="Yamashita S."/>
            <person name="Jong L.W."/>
            <person name="Tomita R."/>
            <person name="Iwane A.H."/>
            <person name="Miyagishima S.Y."/>
        </authorList>
    </citation>
    <scope>NUCLEOTIDE SEQUENCE</scope>
    <source>
        <strain evidence="15">NBRC 102759</strain>
    </source>
</reference>
<proteinExistence type="inferred from homology"/>
<dbReference type="InterPro" id="IPR020615">
    <property type="entry name" value="Thiolase_acyl_enz_int_AS"/>
</dbReference>
<evidence type="ECO:0000256" key="2">
    <source>
        <dbReference type="ARBA" id="ARBA00010982"/>
    </source>
</evidence>
<dbReference type="GO" id="GO:0046872">
    <property type="term" value="F:metal ion binding"/>
    <property type="evidence" value="ECO:0007669"/>
    <property type="project" value="UniProtKB-KW"/>
</dbReference>
<dbReference type="PROSITE" id="PS00099">
    <property type="entry name" value="THIOLASE_3"/>
    <property type="match status" value="1"/>
</dbReference>
<organism evidence="15 16">
    <name type="scientific">Galdieria partita</name>
    <dbReference type="NCBI Taxonomy" id="83374"/>
    <lineage>
        <taxon>Eukaryota</taxon>
        <taxon>Rhodophyta</taxon>
        <taxon>Bangiophyceae</taxon>
        <taxon>Galdieriales</taxon>
        <taxon>Galdieriaceae</taxon>
        <taxon>Galdieria</taxon>
    </lineage>
</organism>
<keyword evidence="9" id="KW-0496">Mitochondrion</keyword>
<evidence type="ECO:0000256" key="6">
    <source>
        <dbReference type="ARBA" id="ARBA00022723"/>
    </source>
</evidence>
<dbReference type="SUPFAM" id="SSF53901">
    <property type="entry name" value="Thiolase-like"/>
    <property type="match status" value="2"/>
</dbReference>
<dbReference type="PROSITE" id="PS00737">
    <property type="entry name" value="THIOLASE_2"/>
    <property type="match status" value="1"/>
</dbReference>
<evidence type="ECO:0000256" key="1">
    <source>
        <dbReference type="ARBA" id="ARBA00004173"/>
    </source>
</evidence>
<comment type="similarity">
    <text evidence="2 12">Belongs to the thiolase-like superfamily. Thiolase family.</text>
</comment>
<evidence type="ECO:0000313" key="16">
    <source>
        <dbReference type="Proteomes" id="UP001061958"/>
    </source>
</evidence>
<evidence type="ECO:0000256" key="4">
    <source>
        <dbReference type="ARBA" id="ARBA00012705"/>
    </source>
</evidence>
<comment type="subunit">
    <text evidence="3">Homotetramer.</text>
</comment>
<dbReference type="PROSITE" id="PS00098">
    <property type="entry name" value="THIOLASE_1"/>
    <property type="match status" value="1"/>
</dbReference>
<dbReference type="CDD" id="cd00751">
    <property type="entry name" value="thiolase"/>
    <property type="match status" value="1"/>
</dbReference>
<feature type="domain" description="Thiolase C-terminal" evidence="14">
    <location>
        <begin position="277"/>
        <end position="399"/>
    </location>
</feature>
<sequence length="401" mass="42151">MKTPEIPKGRNAVVVSAVRTPIGAMGGAISNVPATQLGAIAIKGALEAANIQASLVEHCYMGNVCQAGLGQAPARQAALQAGLSPSCCCMTLNKVCASGSRAIALAAQDIWLGVADVVVAGGFENMSMIPYYLPKARFGYRMGNGELVDGMIKDGLWDPYGDKHMGNFAELCAKTYNFTRQDQDDFAITSYKRAHEAHESGLVKDEIVGVPIEDKKKGTQFVLDDEEYTKVQYDKVPSLRPVFQSDGTVTAANASSISDGAAAVVVMSEEKAKELGLKIIARILGFGDAERPPEEFTVAPSLAIPKALKHAGGIRIEDVDLFEINEAFSVVALANMKILGLDPAKVNVFGGAVALGHPLGCSGARIVVTLFNALKHRKGKIGVSAICNGGGGASALVFQIE</sequence>
<evidence type="ECO:0000256" key="12">
    <source>
        <dbReference type="RuleBase" id="RU003557"/>
    </source>
</evidence>
<accession>A0A9C7Q4M8</accession>
<dbReference type="FunFam" id="3.40.47.10:FF:000007">
    <property type="entry name" value="acetyl-CoA acetyltransferase, mitochondrial"/>
    <property type="match status" value="1"/>
</dbReference>
<evidence type="ECO:0000259" key="14">
    <source>
        <dbReference type="Pfam" id="PF02803"/>
    </source>
</evidence>
<evidence type="ECO:0000256" key="5">
    <source>
        <dbReference type="ARBA" id="ARBA00022679"/>
    </source>
</evidence>
<dbReference type="InterPro" id="IPR016039">
    <property type="entry name" value="Thiolase-like"/>
</dbReference>
<dbReference type="AlphaFoldDB" id="A0A9C7Q4M8"/>
<evidence type="ECO:0000256" key="9">
    <source>
        <dbReference type="ARBA" id="ARBA00023128"/>
    </source>
</evidence>
<dbReference type="Proteomes" id="UP001061958">
    <property type="component" value="Unassembled WGS sequence"/>
</dbReference>
<comment type="subcellular location">
    <subcellularLocation>
        <location evidence="1">Mitochondrion</location>
    </subcellularLocation>
</comment>
<feature type="active site" description="Proton acceptor" evidence="11">
    <location>
        <position position="357"/>
    </location>
</feature>
<dbReference type="InterPro" id="IPR020613">
    <property type="entry name" value="Thiolase_CS"/>
</dbReference>
<keyword evidence="8" id="KW-0630">Potassium</keyword>
<gene>
    <name evidence="15" type="ORF">GpartN1_g7440.t1</name>
</gene>
<keyword evidence="10 12" id="KW-0012">Acyltransferase</keyword>
<dbReference type="OrthoDB" id="5404651at2759"/>
<feature type="active site" description="Acyl-thioester intermediate" evidence="11">
    <location>
        <position position="96"/>
    </location>
</feature>
<dbReference type="InterPro" id="IPR020616">
    <property type="entry name" value="Thiolase_N"/>
</dbReference>
<dbReference type="GO" id="GO:0003985">
    <property type="term" value="F:acetyl-CoA C-acetyltransferase activity"/>
    <property type="evidence" value="ECO:0007669"/>
    <property type="project" value="UniProtKB-EC"/>
</dbReference>
<dbReference type="PANTHER" id="PTHR18919">
    <property type="entry name" value="ACETYL-COA C-ACYLTRANSFERASE"/>
    <property type="match status" value="1"/>
</dbReference>
<dbReference type="InterPro" id="IPR020610">
    <property type="entry name" value="Thiolase_AS"/>
</dbReference>
<evidence type="ECO:0000256" key="11">
    <source>
        <dbReference type="PIRSR" id="PIRSR000429-1"/>
    </source>
</evidence>
<dbReference type="PANTHER" id="PTHR18919:SF156">
    <property type="entry name" value="ACETYL-COA ACETYLTRANSFERASE, MITOCHONDRIAL"/>
    <property type="match status" value="1"/>
</dbReference>
<evidence type="ECO:0000313" key="15">
    <source>
        <dbReference type="EMBL" id="GJQ15649.1"/>
    </source>
</evidence>
<feature type="domain" description="Thiolase N-terminal" evidence="13">
    <location>
        <begin position="13"/>
        <end position="270"/>
    </location>
</feature>
<dbReference type="GO" id="GO:0006635">
    <property type="term" value="P:fatty acid beta-oxidation"/>
    <property type="evidence" value="ECO:0007669"/>
    <property type="project" value="TreeGrafter"/>
</dbReference>
<dbReference type="InterPro" id="IPR002155">
    <property type="entry name" value="Thiolase"/>
</dbReference>
<keyword evidence="5 12" id="KW-0808">Transferase</keyword>
<dbReference type="Pfam" id="PF02803">
    <property type="entry name" value="Thiolase_C"/>
    <property type="match status" value="1"/>
</dbReference>
<reference evidence="15" key="2">
    <citation type="submission" date="2022-01" db="EMBL/GenBank/DDBJ databases">
        <authorList>
            <person name="Hirooka S."/>
            <person name="Miyagishima S.Y."/>
        </authorList>
    </citation>
    <scope>NUCLEOTIDE SEQUENCE</scope>
    <source>
        <strain evidence="15">NBRC 102759</strain>
    </source>
</reference>
<protein>
    <recommendedName>
        <fullName evidence="4">acetyl-CoA C-acetyltransferase</fullName>
        <ecNumber evidence="4">2.3.1.9</ecNumber>
    </recommendedName>
</protein>
<dbReference type="GO" id="GO:0005739">
    <property type="term" value="C:mitochondrion"/>
    <property type="evidence" value="ECO:0007669"/>
    <property type="project" value="UniProtKB-SubCell"/>
</dbReference>
<dbReference type="Pfam" id="PF00108">
    <property type="entry name" value="Thiolase_N"/>
    <property type="match status" value="1"/>
</dbReference>
<keyword evidence="7" id="KW-0809">Transit peptide</keyword>
<keyword evidence="6" id="KW-0479">Metal-binding</keyword>